<dbReference type="Pfam" id="PF13400">
    <property type="entry name" value="Tad"/>
    <property type="match status" value="1"/>
</dbReference>
<dbReference type="AlphaFoldDB" id="A0AAD1NVD7"/>
<dbReference type="EMBL" id="AP024747">
    <property type="protein sequence ID" value="BCY24306.1"/>
    <property type="molecule type" value="Genomic_DNA"/>
</dbReference>
<name>A0AAD1NVD7_9ACTN</name>
<feature type="transmembrane region" description="Helical" evidence="1">
    <location>
        <begin position="12"/>
        <end position="31"/>
    </location>
</feature>
<dbReference type="InterPro" id="IPR028087">
    <property type="entry name" value="Tad_N"/>
</dbReference>
<accession>A0AAD1NVD7</accession>
<sequence length="222" mass="22919">MSRKRGEQGQVSTAILMSFTFVLLTIAMMAIPNFTRAGTERTGLDSAADAAALAGAQQVQEMLPQIVEAYARSGGESPAVGSIGAESAISFAERNGSHVVTYQYTPVDGLVSVTVRSNKVQENGMQNTGHAVADSGFAFGGRCVLDVPTPTPMSGPVVSTTSTPGGAGEPALAPIEQTSGHMRCGDKVIDVDIDEHGGVAARVSLRGIRGFLLGGRKASLVR</sequence>
<keyword evidence="1" id="KW-0812">Transmembrane</keyword>
<gene>
    <name evidence="3" type="ORF">KB1_02960</name>
</gene>
<feature type="domain" description="Putative Flp pilus-assembly TadG-like N-terminal" evidence="2">
    <location>
        <begin position="12"/>
        <end position="58"/>
    </location>
</feature>
<evidence type="ECO:0000256" key="1">
    <source>
        <dbReference type="SAM" id="Phobius"/>
    </source>
</evidence>
<evidence type="ECO:0000259" key="2">
    <source>
        <dbReference type="Pfam" id="PF13400"/>
    </source>
</evidence>
<evidence type="ECO:0000313" key="3">
    <source>
        <dbReference type="EMBL" id="BCY24306.1"/>
    </source>
</evidence>
<protein>
    <recommendedName>
        <fullName evidence="2">Putative Flp pilus-assembly TadG-like N-terminal domain-containing protein</fullName>
    </recommendedName>
</protein>
<dbReference type="Proteomes" id="UP000825072">
    <property type="component" value="Chromosome 1"/>
</dbReference>
<keyword evidence="1" id="KW-0472">Membrane</keyword>
<keyword evidence="1" id="KW-1133">Transmembrane helix</keyword>
<reference evidence="3" key="1">
    <citation type="submission" date="2021-06" db="EMBL/GenBank/DDBJ databases">
        <title>Genome sequence of Cutibacterium modestum strain KB17-24694.</title>
        <authorList>
            <person name="Dekio I."/>
            <person name="Asahina A."/>
            <person name="Nishida M."/>
        </authorList>
    </citation>
    <scope>NUCLEOTIDE SEQUENCE</scope>
    <source>
        <strain evidence="3">KB17-24694</strain>
    </source>
</reference>
<proteinExistence type="predicted"/>
<evidence type="ECO:0000313" key="4">
    <source>
        <dbReference type="Proteomes" id="UP000825072"/>
    </source>
</evidence>
<organism evidence="3 4">
    <name type="scientific">Cutibacterium modestum</name>
    <dbReference type="NCBI Taxonomy" id="2559073"/>
    <lineage>
        <taxon>Bacteria</taxon>
        <taxon>Bacillati</taxon>
        <taxon>Actinomycetota</taxon>
        <taxon>Actinomycetes</taxon>
        <taxon>Propionibacteriales</taxon>
        <taxon>Propionibacteriaceae</taxon>
        <taxon>Cutibacterium</taxon>
    </lineage>
</organism>